<evidence type="ECO:0000256" key="5">
    <source>
        <dbReference type="ARBA" id="ARBA00022989"/>
    </source>
</evidence>
<dbReference type="HAMAP" id="MF_01147">
    <property type="entry name" value="Lgt"/>
    <property type="match status" value="1"/>
</dbReference>
<evidence type="ECO:0000256" key="3">
    <source>
        <dbReference type="ARBA" id="ARBA00022679"/>
    </source>
</evidence>
<dbReference type="AlphaFoldDB" id="H6Q4Z8"/>
<dbReference type="UniPathway" id="UPA00664"/>
<dbReference type="PANTHER" id="PTHR30589">
    <property type="entry name" value="PROLIPOPROTEIN DIACYLGLYCERYL TRANSFERASE"/>
    <property type="match status" value="1"/>
</dbReference>
<keyword evidence="9" id="KW-1185">Reference proteome</keyword>
<name>H6Q4Z8_WIGGL</name>
<keyword evidence="5 7" id="KW-1133">Transmembrane helix</keyword>
<feature type="transmembrane region" description="Helical" evidence="7">
    <location>
        <begin position="98"/>
        <end position="115"/>
    </location>
</feature>
<feature type="transmembrane region" description="Helical" evidence="7">
    <location>
        <begin position="252"/>
        <end position="277"/>
    </location>
</feature>
<organism evidence="8 9">
    <name type="scientific">Wigglesworthia glossinidia endosymbiont of Glossina morsitans morsitans</name>
    <name type="common">Yale colony</name>
    <dbReference type="NCBI Taxonomy" id="1142511"/>
    <lineage>
        <taxon>Bacteria</taxon>
        <taxon>Pseudomonadati</taxon>
        <taxon>Pseudomonadota</taxon>
        <taxon>Gammaproteobacteria</taxon>
        <taxon>Enterobacterales</taxon>
        <taxon>Erwiniaceae</taxon>
        <taxon>Wigglesworthia</taxon>
    </lineage>
</organism>
<comment type="subcellular location">
    <subcellularLocation>
        <location evidence="7">Cell membrane</location>
        <topology evidence="7">Multi-pass membrane protein</topology>
    </subcellularLocation>
</comment>
<dbReference type="Pfam" id="PF01790">
    <property type="entry name" value="LGT"/>
    <property type="match status" value="1"/>
</dbReference>
<feature type="transmembrane region" description="Helical" evidence="7">
    <location>
        <begin position="14"/>
        <end position="37"/>
    </location>
</feature>
<feature type="binding site" evidence="7">
    <location>
        <position position="141"/>
    </location>
    <ligand>
        <name>a 1,2-diacyl-sn-glycero-3-phospho-(1'-sn-glycerol)</name>
        <dbReference type="ChEBI" id="CHEBI:64716"/>
    </ligand>
</feature>
<evidence type="ECO:0000256" key="7">
    <source>
        <dbReference type="HAMAP-Rule" id="MF_01147"/>
    </source>
</evidence>
<comment type="function">
    <text evidence="7">Catalyzes the transfer of the diacylglyceryl group from phosphatidylglycerol to the sulfhydryl group of the N-terminal cysteine of a prolipoprotein, the first step in the formation of mature lipoproteins.</text>
</comment>
<protein>
    <recommendedName>
        <fullName evidence="7">Phosphatidylglycerol--prolipoprotein diacylglyceryl transferase</fullName>
        <ecNumber evidence="7">2.5.1.145</ecNumber>
    </recommendedName>
</protein>
<keyword evidence="4 7" id="KW-0812">Transmembrane</keyword>
<dbReference type="STRING" id="1142511.WIGMOR_0451"/>
<comment type="pathway">
    <text evidence="7">Protein modification; lipoprotein biosynthesis (diacylglyceryl transfer).</text>
</comment>
<dbReference type="EC" id="2.5.1.145" evidence="7"/>
<dbReference type="HOGENOM" id="CLU_013386_1_0_6"/>
<feature type="transmembrane region" description="Helical" evidence="7">
    <location>
        <begin position="58"/>
        <end position="78"/>
    </location>
</feature>
<gene>
    <name evidence="7 8" type="primary">lgt</name>
    <name evidence="8" type="synonym">umpA</name>
    <name evidence="8" type="ORF">WIGMOR_0451</name>
</gene>
<reference evidence="8 9" key="1">
    <citation type="journal article" date="2012" name="MBio">
        <title>Insight into the transmission biology and species-specific functional capabilities of tsetse (Diptera: glossinidae) obligate symbiont wigglesworthia.</title>
        <authorList>
            <person name="Rio R.V."/>
            <person name="Symula R.E."/>
            <person name="Wang J."/>
            <person name="Lohs C."/>
            <person name="Wu Y.N."/>
            <person name="Snyder A.K."/>
            <person name="Bjornson R.D."/>
            <person name="Oshima K."/>
            <person name="Biehl B.S."/>
            <person name="Perna N.T."/>
            <person name="Hattori M."/>
            <person name="Aksoy S."/>
        </authorList>
    </citation>
    <scope>NUCLEOTIDE SEQUENCE [LARGE SCALE GENOMIC DNA]</scope>
    <source>
        <strain evidence="8">WGM</strain>
    </source>
</reference>
<dbReference type="PANTHER" id="PTHR30589:SF0">
    <property type="entry name" value="PHOSPHATIDYLGLYCEROL--PROLIPOPROTEIN DIACYLGLYCERYL TRANSFERASE"/>
    <property type="match status" value="1"/>
</dbReference>
<keyword evidence="2 7" id="KW-1003">Cell membrane</keyword>
<evidence type="ECO:0000313" key="8">
    <source>
        <dbReference type="EMBL" id="AFA41281.1"/>
    </source>
</evidence>
<evidence type="ECO:0000313" key="9">
    <source>
        <dbReference type="Proteomes" id="UP000009061"/>
    </source>
</evidence>
<evidence type="ECO:0000256" key="6">
    <source>
        <dbReference type="ARBA" id="ARBA00023136"/>
    </source>
</evidence>
<evidence type="ECO:0000256" key="2">
    <source>
        <dbReference type="ARBA" id="ARBA00022475"/>
    </source>
</evidence>
<dbReference type="GO" id="GO:0005886">
    <property type="term" value="C:plasma membrane"/>
    <property type="evidence" value="ECO:0007669"/>
    <property type="project" value="UniProtKB-SubCell"/>
</dbReference>
<keyword evidence="3 7" id="KW-0808">Transferase</keyword>
<keyword evidence="6 7" id="KW-0472">Membrane</keyword>
<feature type="transmembrane region" description="Helical" evidence="7">
    <location>
        <begin position="223"/>
        <end position="240"/>
    </location>
</feature>
<dbReference type="KEGG" id="wgl:WIGMOR_0451"/>
<sequence length="287" mass="33734">MTNCYLMFPQYNPILFSFGIFSIHWYGIMYLISFYFIMWCASKRIDLIHLNKKKIENILYYSFLSAVIGGRLGYVLLYKINMLFLDPYYIFKIWEGGMSFHGGLTGAICAMYYFSKRYRYQFFKITDFFAPLVPFGLGAGRIGNFINGELWGRVNTSFCLTMLFPNSRSEDLELLKTNPQWQIIFDKYHVLPRHMSQIYEMFLEGVLLFIILNCFVKKCKPTGYISGLFLLLYGLFRTIAEFFRQPDPQIGLLFNYLSLGQILSFPMIFIGIILIVYSSCNIKRKLK</sequence>
<proteinExistence type="inferred from homology"/>
<keyword evidence="8" id="KW-0449">Lipoprotein</keyword>
<evidence type="ECO:0000256" key="4">
    <source>
        <dbReference type="ARBA" id="ARBA00022692"/>
    </source>
</evidence>
<feature type="transmembrane region" description="Helical" evidence="7">
    <location>
        <begin position="198"/>
        <end position="216"/>
    </location>
</feature>
<comment type="similarity">
    <text evidence="1 7">Belongs to the Lgt family.</text>
</comment>
<feature type="transmembrane region" description="Helical" evidence="7">
    <location>
        <begin position="127"/>
        <end position="146"/>
    </location>
</feature>
<dbReference type="GO" id="GO:0008961">
    <property type="term" value="F:phosphatidylglycerol-prolipoprotein diacylglyceryl transferase activity"/>
    <property type="evidence" value="ECO:0007669"/>
    <property type="project" value="UniProtKB-UniRule"/>
</dbReference>
<accession>H6Q4Z8</accession>
<dbReference type="NCBIfam" id="TIGR00544">
    <property type="entry name" value="lgt"/>
    <property type="match status" value="1"/>
</dbReference>
<dbReference type="InterPro" id="IPR001640">
    <property type="entry name" value="Lgt"/>
</dbReference>
<comment type="catalytic activity">
    <reaction evidence="7">
        <text>L-cysteinyl-[prolipoprotein] + a 1,2-diacyl-sn-glycero-3-phospho-(1'-sn-glycerol) = an S-1,2-diacyl-sn-glyceryl-L-cysteinyl-[prolipoprotein] + sn-glycerol 1-phosphate + H(+)</text>
        <dbReference type="Rhea" id="RHEA:56712"/>
        <dbReference type="Rhea" id="RHEA-COMP:14679"/>
        <dbReference type="Rhea" id="RHEA-COMP:14680"/>
        <dbReference type="ChEBI" id="CHEBI:15378"/>
        <dbReference type="ChEBI" id="CHEBI:29950"/>
        <dbReference type="ChEBI" id="CHEBI:57685"/>
        <dbReference type="ChEBI" id="CHEBI:64716"/>
        <dbReference type="ChEBI" id="CHEBI:140658"/>
        <dbReference type="EC" id="2.5.1.145"/>
    </reaction>
</comment>
<dbReference type="RefSeq" id="WP_014354220.1">
    <property type="nucleotide sequence ID" value="NC_016893.1"/>
</dbReference>
<dbReference type="Proteomes" id="UP000009061">
    <property type="component" value="Chromosome"/>
</dbReference>
<dbReference type="PROSITE" id="PS01311">
    <property type="entry name" value="LGT"/>
    <property type="match status" value="1"/>
</dbReference>
<dbReference type="eggNOG" id="COG0682">
    <property type="taxonomic scope" value="Bacteria"/>
</dbReference>
<dbReference type="OrthoDB" id="871140at2"/>
<dbReference type="EMBL" id="CP003315">
    <property type="protein sequence ID" value="AFA41281.1"/>
    <property type="molecule type" value="Genomic_DNA"/>
</dbReference>
<dbReference type="GO" id="GO:0042158">
    <property type="term" value="P:lipoprotein biosynthetic process"/>
    <property type="evidence" value="ECO:0007669"/>
    <property type="project" value="UniProtKB-UniRule"/>
</dbReference>
<evidence type="ECO:0000256" key="1">
    <source>
        <dbReference type="ARBA" id="ARBA00007150"/>
    </source>
</evidence>